<evidence type="ECO:0000256" key="1">
    <source>
        <dbReference type="ARBA" id="ARBA00001974"/>
    </source>
</evidence>
<evidence type="ECO:0000256" key="5">
    <source>
        <dbReference type="ARBA" id="ARBA00023002"/>
    </source>
</evidence>
<keyword evidence="4" id="KW-0274">FAD</keyword>
<evidence type="ECO:0000313" key="9">
    <source>
        <dbReference type="Proteomes" id="UP000197097"/>
    </source>
</evidence>
<accession>A0A246JJM6</accession>
<dbReference type="SUPFAM" id="SSF56645">
    <property type="entry name" value="Acyl-CoA dehydrogenase NM domain-like"/>
    <property type="match status" value="1"/>
</dbReference>
<gene>
    <name evidence="8" type="ORF">CDQ91_16980</name>
</gene>
<dbReference type="InterPro" id="IPR009075">
    <property type="entry name" value="AcylCo_DH/oxidase_C"/>
</dbReference>
<name>A0A246JJM6_9SPHN</name>
<keyword evidence="5" id="KW-0560">Oxidoreductase</keyword>
<dbReference type="Pfam" id="PF00441">
    <property type="entry name" value="Acyl-CoA_dh_1"/>
    <property type="match status" value="1"/>
</dbReference>
<feature type="domain" description="Acyl-CoA dehydrogenase/oxidase N-terminal" evidence="7">
    <location>
        <begin position="48"/>
        <end position="124"/>
    </location>
</feature>
<dbReference type="AlphaFoldDB" id="A0A246JJM6"/>
<dbReference type="InterPro" id="IPR013786">
    <property type="entry name" value="AcylCoA_DH/ox_N"/>
</dbReference>
<dbReference type="CDD" id="cd00567">
    <property type="entry name" value="ACAD"/>
    <property type="match status" value="1"/>
</dbReference>
<evidence type="ECO:0000259" key="6">
    <source>
        <dbReference type="Pfam" id="PF00441"/>
    </source>
</evidence>
<keyword evidence="3" id="KW-0285">Flavoprotein</keyword>
<comment type="similarity">
    <text evidence="2">Belongs to the acyl-CoA dehydrogenase family.</text>
</comment>
<dbReference type="Gene3D" id="2.40.110.10">
    <property type="entry name" value="Butyryl-CoA Dehydrogenase, subunit A, domain 2"/>
    <property type="match status" value="1"/>
</dbReference>
<dbReference type="Gene3D" id="1.20.140.10">
    <property type="entry name" value="Butyryl-CoA Dehydrogenase, subunit A, domain 3"/>
    <property type="match status" value="1"/>
</dbReference>
<dbReference type="EMBL" id="NISJ01000011">
    <property type="protein sequence ID" value="OWQ92846.1"/>
    <property type="molecule type" value="Genomic_DNA"/>
</dbReference>
<evidence type="ECO:0000256" key="2">
    <source>
        <dbReference type="ARBA" id="ARBA00009347"/>
    </source>
</evidence>
<comment type="cofactor">
    <cofactor evidence="1">
        <name>FAD</name>
        <dbReference type="ChEBI" id="CHEBI:57692"/>
    </cofactor>
</comment>
<evidence type="ECO:0000256" key="4">
    <source>
        <dbReference type="ARBA" id="ARBA00022827"/>
    </source>
</evidence>
<dbReference type="Gene3D" id="1.10.540.10">
    <property type="entry name" value="Acyl-CoA dehydrogenase/oxidase, N-terminal domain"/>
    <property type="match status" value="1"/>
</dbReference>
<dbReference type="InterPro" id="IPR037069">
    <property type="entry name" value="AcylCoA_DH/ox_N_sf"/>
</dbReference>
<evidence type="ECO:0000313" key="8">
    <source>
        <dbReference type="EMBL" id="OWQ92846.1"/>
    </source>
</evidence>
<dbReference type="SUPFAM" id="SSF47203">
    <property type="entry name" value="Acyl-CoA dehydrogenase C-terminal domain-like"/>
    <property type="match status" value="1"/>
</dbReference>
<dbReference type="GO" id="GO:0003995">
    <property type="term" value="F:acyl-CoA dehydrogenase activity"/>
    <property type="evidence" value="ECO:0007669"/>
    <property type="project" value="TreeGrafter"/>
</dbReference>
<comment type="caution">
    <text evidence="8">The sequence shown here is derived from an EMBL/GenBank/DDBJ whole genome shotgun (WGS) entry which is preliminary data.</text>
</comment>
<dbReference type="GO" id="GO:0050660">
    <property type="term" value="F:flavin adenine dinucleotide binding"/>
    <property type="evidence" value="ECO:0007669"/>
    <property type="project" value="InterPro"/>
</dbReference>
<reference evidence="8 9" key="1">
    <citation type="journal article" date="2002" name="Int. J. Syst. Evol. Microbiol.">
        <title>Sphingopyxis witflariensis sp. nov., isolated from activated sludge.</title>
        <authorList>
            <person name="Kampfer P."/>
            <person name="Witzenberger R."/>
            <person name="Denner E.B."/>
            <person name="Busse H.J."/>
            <person name="Neef A."/>
        </authorList>
    </citation>
    <scope>NUCLEOTIDE SEQUENCE [LARGE SCALE GENOMIC DNA]</scope>
    <source>
        <strain evidence="8 9">DSM 14551</strain>
    </source>
</reference>
<dbReference type="InterPro" id="IPR046373">
    <property type="entry name" value="Acyl-CoA_Oxase/DH_mid-dom_sf"/>
</dbReference>
<keyword evidence="9" id="KW-1185">Reference proteome</keyword>
<protein>
    <submittedName>
        <fullName evidence="8">Pimeloyl-CoA dehydrogenase small subunit</fullName>
    </submittedName>
</protein>
<dbReference type="Pfam" id="PF02771">
    <property type="entry name" value="Acyl-CoA_dh_N"/>
    <property type="match status" value="1"/>
</dbReference>
<dbReference type="PANTHER" id="PTHR43884:SF20">
    <property type="entry name" value="ACYL-COA DEHYDROGENASE FADE28"/>
    <property type="match status" value="1"/>
</dbReference>
<dbReference type="PANTHER" id="PTHR43884">
    <property type="entry name" value="ACYL-COA DEHYDROGENASE"/>
    <property type="match status" value="1"/>
</dbReference>
<sequence>MARRWRWRGAPPTSSCAMRRKQRRVEMSMTSELKDALGARFDGMKSGDDGWQALADAGVLGLPFSQAHGGLGLAPRDGFAVLETLGERATALPYLECVLLAGVLLDRAEGEHAAAWLPRIARGEAKLAFAWLDDKDAARAEADSNGWRLSGGKLLAIGAAEADAVIATAEAIEGVAAFLLPRDAVAMKAYPTIDGRRAADILLDDVSLPAAARLALTPNDIAEILDLGAAAIAAEAAAIMARLVTDTRDYCRQREQFGQAISSFQAVQHRLVDMHIEARRAAAAAALAADALDLEAAARAKAISAAKVTIADAGRFVGQNAVQLHGGMGMTEELPVSALFKRLTVIESEFGTRDEHLARYIALS</sequence>
<dbReference type="InterPro" id="IPR036250">
    <property type="entry name" value="AcylCo_DH-like_C"/>
</dbReference>
<dbReference type="InterPro" id="IPR009100">
    <property type="entry name" value="AcylCoA_DH/oxidase_NM_dom_sf"/>
</dbReference>
<evidence type="ECO:0000256" key="3">
    <source>
        <dbReference type="ARBA" id="ARBA00022630"/>
    </source>
</evidence>
<dbReference type="Proteomes" id="UP000197097">
    <property type="component" value="Unassembled WGS sequence"/>
</dbReference>
<evidence type="ECO:0000259" key="7">
    <source>
        <dbReference type="Pfam" id="PF02771"/>
    </source>
</evidence>
<feature type="domain" description="Acyl-CoA dehydrogenase/oxidase C-terminal" evidence="6">
    <location>
        <begin position="222"/>
        <end position="354"/>
    </location>
</feature>
<organism evidence="8 9">
    <name type="scientific">Sphingopyxis witflariensis</name>
    <dbReference type="NCBI Taxonomy" id="173675"/>
    <lineage>
        <taxon>Bacteria</taxon>
        <taxon>Pseudomonadati</taxon>
        <taxon>Pseudomonadota</taxon>
        <taxon>Alphaproteobacteria</taxon>
        <taxon>Sphingomonadales</taxon>
        <taxon>Sphingomonadaceae</taxon>
        <taxon>Sphingopyxis</taxon>
    </lineage>
</organism>
<proteinExistence type="inferred from homology"/>